<dbReference type="GO" id="GO:0008757">
    <property type="term" value="F:S-adenosylmethionine-dependent methyltransferase activity"/>
    <property type="evidence" value="ECO:0007669"/>
    <property type="project" value="InterPro"/>
</dbReference>
<accession>A0A4Q7J5C9</accession>
<feature type="domain" description="Methyltransferase type 11" evidence="2">
    <location>
        <begin position="49"/>
        <end position="139"/>
    </location>
</feature>
<dbReference type="GO" id="GO:0032259">
    <property type="term" value="P:methylation"/>
    <property type="evidence" value="ECO:0007669"/>
    <property type="project" value="UniProtKB-KW"/>
</dbReference>
<organism evidence="3 4">
    <name type="scientific">Amycolatopsis suaedae</name>
    <dbReference type="NCBI Taxonomy" id="2510978"/>
    <lineage>
        <taxon>Bacteria</taxon>
        <taxon>Bacillati</taxon>
        <taxon>Actinomycetota</taxon>
        <taxon>Actinomycetes</taxon>
        <taxon>Pseudonocardiales</taxon>
        <taxon>Pseudonocardiaceae</taxon>
        <taxon>Amycolatopsis</taxon>
    </lineage>
</organism>
<dbReference type="Gene3D" id="3.40.50.150">
    <property type="entry name" value="Vaccinia Virus protein VP39"/>
    <property type="match status" value="1"/>
</dbReference>
<sequence>MAESVSWASYVDTTAQAEHDRLRLLQEVFDPFTAQLFDRIGVAPGWQCLEVGAGAGSVARMLADRAGPGNVTATDMSTGFLEPLAAGGIRVLHHDVTVDEPPGEFDLIHSRFVLEHVTRREEALRRMSSWLRPGGWLVVESGAPAPELSSDPAVGRALGAMAGTLSRSVGTDPAWARRLPLPLEASGLVDCTVEARVIPARGGSPMARWLAATHRLVEEPAVAEGAVTADDLASAYAAYADPSFVDYTWLTVAAMGRRH</sequence>
<evidence type="ECO:0000259" key="2">
    <source>
        <dbReference type="Pfam" id="PF08241"/>
    </source>
</evidence>
<reference evidence="3 4" key="1">
    <citation type="submission" date="2019-02" db="EMBL/GenBank/DDBJ databases">
        <title>Draft genome sequence of Amycolatopsis sp. 8-3EHSu isolated from roots of Suaeda maritima.</title>
        <authorList>
            <person name="Duangmal K."/>
            <person name="Chantavorakit T."/>
        </authorList>
    </citation>
    <scope>NUCLEOTIDE SEQUENCE [LARGE SCALE GENOMIC DNA]</scope>
    <source>
        <strain evidence="3 4">8-3EHSu</strain>
    </source>
</reference>
<gene>
    <name evidence="3" type="ORF">EWH70_18650</name>
</gene>
<keyword evidence="3" id="KW-0489">Methyltransferase</keyword>
<dbReference type="OrthoDB" id="3469983at2"/>
<dbReference type="CDD" id="cd02440">
    <property type="entry name" value="AdoMet_MTases"/>
    <property type="match status" value="1"/>
</dbReference>
<dbReference type="PANTHER" id="PTHR43861:SF3">
    <property type="entry name" value="PUTATIVE (AFU_ORTHOLOGUE AFUA_2G14390)-RELATED"/>
    <property type="match status" value="1"/>
</dbReference>
<keyword evidence="4" id="KW-1185">Reference proteome</keyword>
<dbReference type="RefSeq" id="WP_130476727.1">
    <property type="nucleotide sequence ID" value="NZ_SFCC01000009.1"/>
</dbReference>
<keyword evidence="1 3" id="KW-0808">Transferase</keyword>
<dbReference type="SUPFAM" id="SSF53335">
    <property type="entry name" value="S-adenosyl-L-methionine-dependent methyltransferases"/>
    <property type="match status" value="1"/>
</dbReference>
<dbReference type="PANTHER" id="PTHR43861">
    <property type="entry name" value="TRANS-ACONITATE 2-METHYLTRANSFERASE-RELATED"/>
    <property type="match status" value="1"/>
</dbReference>
<evidence type="ECO:0000313" key="4">
    <source>
        <dbReference type="Proteomes" id="UP000292003"/>
    </source>
</evidence>
<dbReference type="AlphaFoldDB" id="A0A4Q7J5C9"/>
<dbReference type="Proteomes" id="UP000292003">
    <property type="component" value="Unassembled WGS sequence"/>
</dbReference>
<dbReference type="InterPro" id="IPR013216">
    <property type="entry name" value="Methyltransf_11"/>
</dbReference>
<evidence type="ECO:0000313" key="3">
    <source>
        <dbReference type="EMBL" id="RZQ62299.1"/>
    </source>
</evidence>
<protein>
    <submittedName>
        <fullName evidence="3">Class I SAM-dependent methyltransferase</fullName>
    </submittedName>
</protein>
<dbReference type="InterPro" id="IPR029063">
    <property type="entry name" value="SAM-dependent_MTases_sf"/>
</dbReference>
<proteinExistence type="predicted"/>
<evidence type="ECO:0000256" key="1">
    <source>
        <dbReference type="ARBA" id="ARBA00022679"/>
    </source>
</evidence>
<dbReference type="EMBL" id="SFCC01000009">
    <property type="protein sequence ID" value="RZQ62299.1"/>
    <property type="molecule type" value="Genomic_DNA"/>
</dbReference>
<dbReference type="Pfam" id="PF08241">
    <property type="entry name" value="Methyltransf_11"/>
    <property type="match status" value="1"/>
</dbReference>
<comment type="caution">
    <text evidence="3">The sequence shown here is derived from an EMBL/GenBank/DDBJ whole genome shotgun (WGS) entry which is preliminary data.</text>
</comment>
<name>A0A4Q7J5C9_9PSEU</name>